<reference evidence="1 2" key="1">
    <citation type="submission" date="2015-09" db="EMBL/GenBank/DDBJ databases">
        <authorList>
            <consortium name="Pathogen Informatics"/>
        </authorList>
    </citation>
    <scope>NUCLEOTIDE SEQUENCE [LARGE SCALE GENOMIC DNA]</scope>
    <source>
        <strain evidence="1 2">2789STDY5608872</strain>
    </source>
</reference>
<dbReference type="InterPro" id="IPR046679">
    <property type="entry name" value="DUF6549"/>
</dbReference>
<organism evidence="1 2">
    <name type="scientific">Parabacteroides distasonis</name>
    <dbReference type="NCBI Taxonomy" id="823"/>
    <lineage>
        <taxon>Bacteria</taxon>
        <taxon>Pseudomonadati</taxon>
        <taxon>Bacteroidota</taxon>
        <taxon>Bacteroidia</taxon>
        <taxon>Bacteroidales</taxon>
        <taxon>Tannerellaceae</taxon>
        <taxon>Parabacteroides</taxon>
    </lineage>
</organism>
<evidence type="ECO:0000313" key="1">
    <source>
        <dbReference type="EMBL" id="CUN23252.1"/>
    </source>
</evidence>
<proteinExistence type="predicted"/>
<dbReference type="Proteomes" id="UP000095591">
    <property type="component" value="Unassembled WGS sequence"/>
</dbReference>
<accession>A0A173V7E9</accession>
<sequence>MNRLLVLGIFISTILNIWLFTDRGKLIESRDKYQQNTETLLADIRQYKLDSTRSATETSRLQLTIEEYKKYREEDTKIIRDLGINIKRLKASLQHQVSIDVPIDVPVRDSIIYRDSLIKVPSIKLSNKYVSIDATIENNTLKGYMSLNVWLKQFVYIEPKHKFLWFRWGIKGINQVIISDNPYVKINYSEFIEISKK</sequence>
<protein>
    <submittedName>
        <fullName evidence="1">Uncharacterized protein</fullName>
    </submittedName>
</protein>
<dbReference type="Pfam" id="PF20186">
    <property type="entry name" value="DUF6549"/>
    <property type="match status" value="1"/>
</dbReference>
<gene>
    <name evidence="1" type="ORF">ERS852429_02736</name>
</gene>
<name>A0A173V7E9_PARDI</name>
<dbReference type="EMBL" id="CYXP01000006">
    <property type="protein sequence ID" value="CUN23252.1"/>
    <property type="molecule type" value="Genomic_DNA"/>
</dbReference>
<dbReference type="RefSeq" id="WP_057319627.1">
    <property type="nucleotide sequence ID" value="NZ_CAXSKO010000001.1"/>
</dbReference>
<dbReference type="AlphaFoldDB" id="A0A173V7E9"/>
<evidence type="ECO:0000313" key="2">
    <source>
        <dbReference type="Proteomes" id="UP000095591"/>
    </source>
</evidence>